<sequence length="496" mass="55717">MSLITFPFVLKRFLSFVPLSQFRARQVPDSAAAICFDAREQSLVFLLESCSTFRDLNQVHASIIRTGFEQHVFVVGRLITFCSVSEHKGCMDYAPAVFEQLKWPDGFLWNTMIRGYGKANRASEAFLFYRRMREKGKAADSFTFSSLLRICGQLSAVRLGEQVHCSLLKFGLDSHVYVSNTLIHMYAVFCDMNTARKVFDESPEKDIVSWNTLITGYAHCGLFHEGLKRLLGMLKSSYTPDEATWVVILSACAGLGALDFGRWVHSNIGRSMLDRSLSVNNSLIDMYAKCGAIDKAVEVFENMTERNTVSWNSMILGLAVHGHAKEAVSLFERMQQSELGEPNDITFLGVLCACSHGGLVEAGQRYFDSMRRDYNICPTIRHYGCLVDILGRAGLLREAYEVIIGMPIECNGVVWRTLLGACRVHGDLELGKIVQKHLEEMEPDHSGDYMLLSHIYAKAGHWDDVLKVREAMRERRVQKPEPGNSAVDMVGSCSLL</sequence>
<dbReference type="EMBL" id="CP136892">
    <property type="protein sequence ID" value="WOL02097.1"/>
    <property type="molecule type" value="Genomic_DNA"/>
</dbReference>
<organism evidence="3 4">
    <name type="scientific">Canna indica</name>
    <name type="common">Indian-shot</name>
    <dbReference type="NCBI Taxonomy" id="4628"/>
    <lineage>
        <taxon>Eukaryota</taxon>
        <taxon>Viridiplantae</taxon>
        <taxon>Streptophyta</taxon>
        <taxon>Embryophyta</taxon>
        <taxon>Tracheophyta</taxon>
        <taxon>Spermatophyta</taxon>
        <taxon>Magnoliopsida</taxon>
        <taxon>Liliopsida</taxon>
        <taxon>Zingiberales</taxon>
        <taxon>Cannaceae</taxon>
        <taxon>Canna</taxon>
    </lineage>
</organism>
<dbReference type="GO" id="GO:0003723">
    <property type="term" value="F:RNA binding"/>
    <property type="evidence" value="ECO:0007669"/>
    <property type="project" value="InterPro"/>
</dbReference>
<dbReference type="FunFam" id="1.25.40.10:FF:000345">
    <property type="entry name" value="Pentatricopeptide repeat-containing protein"/>
    <property type="match status" value="1"/>
</dbReference>
<gene>
    <name evidence="3" type="ORF">Cni_G10816</name>
</gene>
<accession>A0AAQ3K594</accession>
<dbReference type="InterPro" id="IPR011990">
    <property type="entry name" value="TPR-like_helical_dom_sf"/>
</dbReference>
<evidence type="ECO:0000313" key="4">
    <source>
        <dbReference type="Proteomes" id="UP001327560"/>
    </source>
</evidence>
<dbReference type="GO" id="GO:0009451">
    <property type="term" value="P:RNA modification"/>
    <property type="evidence" value="ECO:0007669"/>
    <property type="project" value="InterPro"/>
</dbReference>
<feature type="repeat" description="PPR" evidence="2">
    <location>
        <begin position="105"/>
        <end position="139"/>
    </location>
</feature>
<dbReference type="InterPro" id="IPR002885">
    <property type="entry name" value="PPR_rpt"/>
</dbReference>
<dbReference type="Pfam" id="PF13041">
    <property type="entry name" value="PPR_2"/>
    <property type="match status" value="3"/>
</dbReference>
<dbReference type="Proteomes" id="UP001327560">
    <property type="component" value="Chromosome 3"/>
</dbReference>
<dbReference type="InterPro" id="IPR046848">
    <property type="entry name" value="E_motif"/>
</dbReference>
<feature type="repeat" description="PPR" evidence="2">
    <location>
        <begin position="307"/>
        <end position="341"/>
    </location>
</feature>
<dbReference type="PROSITE" id="PS51375">
    <property type="entry name" value="PPR"/>
    <property type="match status" value="4"/>
</dbReference>
<dbReference type="InterPro" id="IPR046960">
    <property type="entry name" value="PPR_At4g14850-like_plant"/>
</dbReference>
<feature type="repeat" description="PPR" evidence="2">
    <location>
        <begin position="276"/>
        <end position="306"/>
    </location>
</feature>
<feature type="repeat" description="PPR" evidence="2">
    <location>
        <begin position="206"/>
        <end position="240"/>
    </location>
</feature>
<evidence type="ECO:0000256" key="1">
    <source>
        <dbReference type="ARBA" id="ARBA00022737"/>
    </source>
</evidence>
<dbReference type="PANTHER" id="PTHR47926">
    <property type="entry name" value="PENTATRICOPEPTIDE REPEAT-CONTAINING PROTEIN"/>
    <property type="match status" value="1"/>
</dbReference>
<proteinExistence type="predicted"/>
<dbReference type="AlphaFoldDB" id="A0AAQ3K594"/>
<keyword evidence="1" id="KW-0677">Repeat</keyword>
<dbReference type="Pfam" id="PF01535">
    <property type="entry name" value="PPR"/>
    <property type="match status" value="1"/>
</dbReference>
<dbReference type="FunFam" id="1.25.40.10:FF:000427">
    <property type="entry name" value="Pentatricopeptide repeat-containing protein chloroplastic"/>
    <property type="match status" value="1"/>
</dbReference>
<protein>
    <recommendedName>
        <fullName evidence="5">Pentatricopeptide repeat-containing protein</fullName>
    </recommendedName>
</protein>
<dbReference type="Gene3D" id="1.25.40.10">
    <property type="entry name" value="Tetratricopeptide repeat domain"/>
    <property type="match status" value="3"/>
</dbReference>
<dbReference type="Pfam" id="PF20431">
    <property type="entry name" value="E_motif"/>
    <property type="match status" value="1"/>
</dbReference>
<evidence type="ECO:0008006" key="5">
    <source>
        <dbReference type="Google" id="ProtNLM"/>
    </source>
</evidence>
<evidence type="ECO:0000313" key="3">
    <source>
        <dbReference type="EMBL" id="WOL02097.1"/>
    </source>
</evidence>
<name>A0AAQ3K594_9LILI</name>
<evidence type="ECO:0000256" key="2">
    <source>
        <dbReference type="PROSITE-ProRule" id="PRU00708"/>
    </source>
</evidence>
<dbReference type="PANTHER" id="PTHR47926:SF391">
    <property type="entry name" value="TETRATRICOPEPTIDE-LIKE HELICAL DOMAIN SUPERFAMILY"/>
    <property type="match status" value="1"/>
</dbReference>
<dbReference type="NCBIfam" id="TIGR00756">
    <property type="entry name" value="PPR"/>
    <property type="match status" value="4"/>
</dbReference>
<keyword evidence="4" id="KW-1185">Reference proteome</keyword>
<reference evidence="3 4" key="1">
    <citation type="submission" date="2023-10" db="EMBL/GenBank/DDBJ databases">
        <title>Chromosome-scale genome assembly provides insights into flower coloration mechanisms of Canna indica.</title>
        <authorList>
            <person name="Li C."/>
        </authorList>
    </citation>
    <scope>NUCLEOTIDE SEQUENCE [LARGE SCALE GENOMIC DNA]</scope>
    <source>
        <tissue evidence="3">Flower</tissue>
    </source>
</reference>